<keyword evidence="2" id="KW-1185">Reference proteome</keyword>
<protein>
    <submittedName>
        <fullName evidence="1">Uncharacterized protein</fullName>
    </submittedName>
</protein>
<accession>A0A0D2HTQ6</accession>
<dbReference type="Proteomes" id="UP000032233">
    <property type="component" value="Unassembled WGS sequence"/>
</dbReference>
<dbReference type="AlphaFoldDB" id="A0A0D2HTQ6"/>
<reference evidence="1 2" key="1">
    <citation type="submission" date="2013-11" db="EMBL/GenBank/DDBJ databases">
        <title>Metagenomic analysis of a methanogenic consortium involved in long chain n-alkane degradation.</title>
        <authorList>
            <person name="Davidova I.A."/>
            <person name="Callaghan A.V."/>
            <person name="Wawrik B."/>
            <person name="Pruitt S."/>
            <person name="Marks C."/>
            <person name="Duncan K.E."/>
            <person name="Suflita J.M."/>
        </authorList>
    </citation>
    <scope>NUCLEOTIDE SEQUENCE [LARGE SCALE GENOMIC DNA]</scope>
    <source>
        <strain evidence="1 2">SPR</strain>
    </source>
</reference>
<gene>
    <name evidence="1" type="ORF">X474_11485</name>
</gene>
<dbReference type="InParanoid" id="A0A0D2HTQ6"/>
<organism evidence="1 2">
    <name type="scientific">Dethiosulfatarculus sandiegensis</name>
    <dbReference type="NCBI Taxonomy" id="1429043"/>
    <lineage>
        <taxon>Bacteria</taxon>
        <taxon>Pseudomonadati</taxon>
        <taxon>Thermodesulfobacteriota</taxon>
        <taxon>Desulfarculia</taxon>
        <taxon>Desulfarculales</taxon>
        <taxon>Desulfarculaceae</taxon>
        <taxon>Dethiosulfatarculus</taxon>
    </lineage>
</organism>
<sequence length="46" mass="4871">MDMDFMEGPACGSGKSGFSTAISYKVFSPFAAITAGRVDYPFCLVP</sequence>
<evidence type="ECO:0000313" key="1">
    <source>
        <dbReference type="EMBL" id="KIX13868.1"/>
    </source>
</evidence>
<comment type="caution">
    <text evidence="1">The sequence shown here is derived from an EMBL/GenBank/DDBJ whole genome shotgun (WGS) entry which is preliminary data.</text>
</comment>
<evidence type="ECO:0000313" key="2">
    <source>
        <dbReference type="Proteomes" id="UP000032233"/>
    </source>
</evidence>
<name>A0A0D2HTQ6_9BACT</name>
<proteinExistence type="predicted"/>
<dbReference type="EMBL" id="AZAC01000014">
    <property type="protein sequence ID" value="KIX13868.1"/>
    <property type="molecule type" value="Genomic_DNA"/>
</dbReference>